<dbReference type="RefSeq" id="WP_106524172.1">
    <property type="nucleotide sequence ID" value="NZ_PYGD01000008.1"/>
</dbReference>
<dbReference type="EMBL" id="PYGD01000008">
    <property type="protein sequence ID" value="PSK90290.1"/>
    <property type="molecule type" value="Genomic_DNA"/>
</dbReference>
<dbReference type="SMART" id="SM00327">
    <property type="entry name" value="VWA"/>
    <property type="match status" value="1"/>
</dbReference>
<dbReference type="InterPro" id="IPR033881">
    <property type="entry name" value="vWA_BatA_type"/>
</dbReference>
<reference evidence="7 8" key="1">
    <citation type="submission" date="2018-03" db="EMBL/GenBank/DDBJ databases">
        <title>Genomic Encyclopedia of Type Strains, Phase III (KMG-III): the genomes of soil and plant-associated and newly described type strains.</title>
        <authorList>
            <person name="Whitman W."/>
        </authorList>
    </citation>
    <scope>NUCLEOTIDE SEQUENCE [LARGE SCALE GENOMIC DNA]</scope>
    <source>
        <strain evidence="7 8">CGMCC 1.12700</strain>
    </source>
</reference>
<evidence type="ECO:0000313" key="7">
    <source>
        <dbReference type="EMBL" id="PSK90290.1"/>
    </source>
</evidence>
<evidence type="ECO:0000256" key="2">
    <source>
        <dbReference type="ARBA" id="ARBA00022692"/>
    </source>
</evidence>
<keyword evidence="2 5" id="KW-0812">Transmembrane</keyword>
<dbReference type="InterPro" id="IPR024163">
    <property type="entry name" value="Aerotolerance_reg_N"/>
</dbReference>
<evidence type="ECO:0000313" key="8">
    <source>
        <dbReference type="Proteomes" id="UP000240572"/>
    </source>
</evidence>
<evidence type="ECO:0000256" key="3">
    <source>
        <dbReference type="ARBA" id="ARBA00022989"/>
    </source>
</evidence>
<keyword evidence="4 5" id="KW-0472">Membrane</keyword>
<sequence>MIKWLEKYHIVLASPHFLWLLLLLPLLVWYFIYQNRRRAAVLKISTTSGIRHIKQSWKVRWRPLLQVLRALAFVAFVLAMARPQKTNVTENVDSEGIDIVLSMDISGSMLAEDFKPNRIEAAISTAMKFVDARPADRIGLVIFAGESFTQCPITIDHAVIKEQLSQVKSGLLEDGTAIGMGLATAVDRLRDARGKSRVVILMTDGVNNTGLVDPQTALEIAKAYKVRVYTIGIGSEGQAMYPVQTPYGLQKQMMPVQIDEKLLQKISRETGGKYYRATGNTKLENIYKEIDQLEKTKIEVNAYKHYAELFFPFAFAGLIALLAEVVLSNTVFRKLP</sequence>
<dbReference type="PROSITE" id="PS50234">
    <property type="entry name" value="VWFA"/>
    <property type="match status" value="1"/>
</dbReference>
<keyword evidence="8" id="KW-1185">Reference proteome</keyword>
<feature type="transmembrane region" description="Helical" evidence="5">
    <location>
        <begin position="12"/>
        <end position="33"/>
    </location>
</feature>
<dbReference type="SUPFAM" id="SSF53300">
    <property type="entry name" value="vWA-like"/>
    <property type="match status" value="1"/>
</dbReference>
<evidence type="ECO:0000256" key="1">
    <source>
        <dbReference type="ARBA" id="ARBA00022475"/>
    </source>
</evidence>
<organism evidence="7 8">
    <name type="scientific">Taibaiella chishuiensis</name>
    <dbReference type="NCBI Taxonomy" id="1434707"/>
    <lineage>
        <taxon>Bacteria</taxon>
        <taxon>Pseudomonadati</taxon>
        <taxon>Bacteroidota</taxon>
        <taxon>Chitinophagia</taxon>
        <taxon>Chitinophagales</taxon>
        <taxon>Chitinophagaceae</taxon>
        <taxon>Taibaiella</taxon>
    </lineage>
</organism>
<dbReference type="CDD" id="cd01467">
    <property type="entry name" value="vWA_BatA_type"/>
    <property type="match status" value="1"/>
</dbReference>
<dbReference type="Pfam" id="PF00092">
    <property type="entry name" value="VWA"/>
    <property type="match status" value="1"/>
</dbReference>
<name>A0A2P8CZA1_9BACT</name>
<dbReference type="OrthoDB" id="6206554at2"/>
<evidence type="ECO:0000259" key="6">
    <source>
        <dbReference type="PROSITE" id="PS50234"/>
    </source>
</evidence>
<evidence type="ECO:0000256" key="4">
    <source>
        <dbReference type="ARBA" id="ARBA00023136"/>
    </source>
</evidence>
<protein>
    <submittedName>
        <fullName evidence="7">Ca-activated chloride channel family protein</fullName>
    </submittedName>
</protein>
<feature type="transmembrane region" description="Helical" evidence="5">
    <location>
        <begin position="309"/>
        <end position="332"/>
    </location>
</feature>
<dbReference type="Proteomes" id="UP000240572">
    <property type="component" value="Unassembled WGS sequence"/>
</dbReference>
<feature type="domain" description="VWFA" evidence="6">
    <location>
        <begin position="98"/>
        <end position="290"/>
    </location>
</feature>
<dbReference type="AlphaFoldDB" id="A0A2P8CZA1"/>
<keyword evidence="1" id="KW-1003">Cell membrane</keyword>
<dbReference type="PANTHER" id="PTHR22550">
    <property type="entry name" value="SPORE GERMINATION PROTEIN"/>
    <property type="match status" value="1"/>
</dbReference>
<dbReference type="PANTHER" id="PTHR22550:SF5">
    <property type="entry name" value="LEUCINE ZIPPER PROTEIN 4"/>
    <property type="match status" value="1"/>
</dbReference>
<evidence type="ECO:0000256" key="5">
    <source>
        <dbReference type="SAM" id="Phobius"/>
    </source>
</evidence>
<dbReference type="Pfam" id="PF07584">
    <property type="entry name" value="BatA"/>
    <property type="match status" value="1"/>
</dbReference>
<accession>A0A2P8CZA1</accession>
<keyword evidence="3 5" id="KW-1133">Transmembrane helix</keyword>
<dbReference type="InterPro" id="IPR002035">
    <property type="entry name" value="VWF_A"/>
</dbReference>
<dbReference type="InterPro" id="IPR050768">
    <property type="entry name" value="UPF0353/GerABKA_families"/>
</dbReference>
<gene>
    <name evidence="7" type="ORF">B0I18_10818</name>
</gene>
<dbReference type="Gene3D" id="3.40.50.410">
    <property type="entry name" value="von Willebrand factor, type A domain"/>
    <property type="match status" value="1"/>
</dbReference>
<dbReference type="InterPro" id="IPR036465">
    <property type="entry name" value="vWFA_dom_sf"/>
</dbReference>
<comment type="caution">
    <text evidence="7">The sequence shown here is derived from an EMBL/GenBank/DDBJ whole genome shotgun (WGS) entry which is preliminary data.</text>
</comment>
<proteinExistence type="predicted"/>